<dbReference type="Proteomes" id="UP001177120">
    <property type="component" value="Unassembled WGS sequence"/>
</dbReference>
<dbReference type="SUPFAM" id="SSF54285">
    <property type="entry name" value="MoaD/ThiS"/>
    <property type="match status" value="1"/>
</dbReference>
<organism evidence="2 3">
    <name type="scientific">Polycladomyces zharkentensis</name>
    <dbReference type="NCBI Taxonomy" id="2807616"/>
    <lineage>
        <taxon>Bacteria</taxon>
        <taxon>Bacillati</taxon>
        <taxon>Bacillota</taxon>
        <taxon>Bacilli</taxon>
        <taxon>Bacillales</taxon>
        <taxon>Thermoactinomycetaceae</taxon>
        <taxon>Polycladomyces</taxon>
    </lineage>
</organism>
<feature type="region of interest" description="Disordered" evidence="1">
    <location>
        <begin position="216"/>
        <end position="245"/>
    </location>
</feature>
<proteinExistence type="predicted"/>
<dbReference type="RefSeq" id="WP_205495706.1">
    <property type="nucleotide sequence ID" value="NZ_JAFHAP010000009.1"/>
</dbReference>
<dbReference type="Pfam" id="PF02597">
    <property type="entry name" value="ThiS"/>
    <property type="match status" value="1"/>
</dbReference>
<dbReference type="InterPro" id="IPR003448">
    <property type="entry name" value="Mopterin_biosynth_MoaE"/>
</dbReference>
<dbReference type="InterPro" id="IPR016155">
    <property type="entry name" value="Mopterin_synth/thiamin_S_b"/>
</dbReference>
<dbReference type="CDD" id="cd00754">
    <property type="entry name" value="Ubl_MoaD"/>
    <property type="match status" value="1"/>
</dbReference>
<dbReference type="Gene3D" id="3.90.1170.40">
    <property type="entry name" value="Molybdopterin biosynthesis MoaE subunit"/>
    <property type="match status" value="1"/>
</dbReference>
<evidence type="ECO:0000313" key="3">
    <source>
        <dbReference type="Proteomes" id="UP001177120"/>
    </source>
</evidence>
<dbReference type="Gene3D" id="3.10.20.30">
    <property type="match status" value="1"/>
</dbReference>
<protein>
    <submittedName>
        <fullName evidence="2">Molybdenum cofactor biosynthesis protein MoaE</fullName>
    </submittedName>
</protein>
<dbReference type="InterPro" id="IPR012675">
    <property type="entry name" value="Beta-grasp_dom_sf"/>
</dbReference>
<sequence>MKISILLFAGIAEAIGTRQLDMELPDDTTVGDLLEHLANQYPNAAPLLRQSFVSINHDYAAPERSIPPEAEIAIIPPVSGGEEVEDQLMITEEPLSADLLIQKVSNPHAGAVLTFVGTVREFTRGRRTIHLEYEAYAPMALKKMKQITEEISTRWPSARVAMAHRVGRLDIEEISVIIAVATPHRDEAFAAGRYAIERLKAIVPIWKKEKWEDGSEWIGHQQGPWNPMASPEADADTSSGKEQSP</sequence>
<gene>
    <name evidence="2" type="ORF">JQC72_10805</name>
</gene>
<dbReference type="PANTHER" id="PTHR23404">
    <property type="entry name" value="MOLYBDOPTERIN SYNTHASE RELATED"/>
    <property type="match status" value="1"/>
</dbReference>
<reference evidence="2" key="1">
    <citation type="journal article" date="2024" name="Int. J. Syst. Evol. Microbiol.">
        <title>Polycladomyces zharkentensis sp. nov., a novel thermophilic cellulose- and starch-degrading member of the Bacillota from a geothermal aquifer in Kazakhstan.</title>
        <authorList>
            <person name="Mashzhan A."/>
            <person name="Kistaubayeva A."/>
            <person name="Javier-Lopez R."/>
            <person name="Bissenova U."/>
            <person name="Bissenbay A."/>
            <person name="Birkeland N.K."/>
        </authorList>
    </citation>
    <scope>NUCLEOTIDE SEQUENCE</scope>
    <source>
        <strain evidence="2">ZKZ2T</strain>
    </source>
</reference>
<dbReference type="InterPro" id="IPR003749">
    <property type="entry name" value="ThiS/MoaD-like"/>
</dbReference>
<evidence type="ECO:0000313" key="2">
    <source>
        <dbReference type="EMBL" id="MBN2910004.1"/>
    </source>
</evidence>
<dbReference type="EMBL" id="JAFHAP010000009">
    <property type="protein sequence ID" value="MBN2910004.1"/>
    <property type="molecule type" value="Genomic_DNA"/>
</dbReference>
<dbReference type="SUPFAM" id="SSF54690">
    <property type="entry name" value="Molybdopterin synthase subunit MoaE"/>
    <property type="match status" value="1"/>
</dbReference>
<evidence type="ECO:0000256" key="1">
    <source>
        <dbReference type="SAM" id="MobiDB-lite"/>
    </source>
</evidence>
<comment type="caution">
    <text evidence="2">The sequence shown here is derived from an EMBL/GenBank/DDBJ whole genome shotgun (WGS) entry which is preliminary data.</text>
</comment>
<dbReference type="CDD" id="cd00756">
    <property type="entry name" value="MoaE"/>
    <property type="match status" value="1"/>
</dbReference>
<accession>A0ABS2WKS9</accession>
<keyword evidence="3" id="KW-1185">Reference proteome</keyword>
<dbReference type="Pfam" id="PF02391">
    <property type="entry name" value="MoaE"/>
    <property type="match status" value="1"/>
</dbReference>
<name>A0ABS2WKS9_9BACL</name>
<dbReference type="InterPro" id="IPR036563">
    <property type="entry name" value="MoaE_sf"/>
</dbReference>
<feature type="compositionally biased region" description="Polar residues" evidence="1">
    <location>
        <begin position="236"/>
        <end position="245"/>
    </location>
</feature>